<gene>
    <name evidence="2" type="ORF">ERS852582_00669</name>
</gene>
<dbReference type="AlphaFoldDB" id="A0A173RUK6"/>
<dbReference type="Proteomes" id="UP000095649">
    <property type="component" value="Unassembled WGS sequence"/>
</dbReference>
<proteinExistence type="predicted"/>
<accession>A0A173RUK6</accession>
<name>A0A173RUK6_9FIRM</name>
<sequence length="184" mass="21180">MDSTFIYQAANELVQNAGTRNIKQIARSCSLDISETSRIKDMLGLLSLYFDKPLILINRQLDKQTKQMVCGYALGHYLEHQLLMDLHTLNKFLTIKDKHIRLYEHNAFTSHLMLDSDEVYQMTKRGLDAAQIAAAKGIHLNLVLVKLLELHHLGYDLRHYHAQHHAFIKQFNLPAHFQFDVAAG</sequence>
<dbReference type="InterPro" id="IPR010359">
    <property type="entry name" value="IrrE_HExxH"/>
</dbReference>
<organism evidence="2 3">
    <name type="scientific">Faecalibacterium prausnitzii</name>
    <dbReference type="NCBI Taxonomy" id="853"/>
    <lineage>
        <taxon>Bacteria</taxon>
        <taxon>Bacillati</taxon>
        <taxon>Bacillota</taxon>
        <taxon>Clostridia</taxon>
        <taxon>Eubacteriales</taxon>
        <taxon>Oscillospiraceae</taxon>
        <taxon>Faecalibacterium</taxon>
    </lineage>
</organism>
<protein>
    <recommendedName>
        <fullName evidence="1">IrrE N-terminal-like domain-containing protein</fullName>
    </recommendedName>
</protein>
<dbReference type="EMBL" id="CYXN01000003">
    <property type="protein sequence ID" value="CUM81703.1"/>
    <property type="molecule type" value="Genomic_DNA"/>
</dbReference>
<evidence type="ECO:0000313" key="2">
    <source>
        <dbReference type="EMBL" id="CUM81703.1"/>
    </source>
</evidence>
<reference evidence="2 3" key="1">
    <citation type="submission" date="2015-09" db="EMBL/GenBank/DDBJ databases">
        <authorList>
            <consortium name="Pathogen Informatics"/>
        </authorList>
    </citation>
    <scope>NUCLEOTIDE SEQUENCE [LARGE SCALE GENOMIC DNA]</scope>
    <source>
        <strain evidence="2 3">2789STDY5834970</strain>
    </source>
</reference>
<evidence type="ECO:0000313" key="3">
    <source>
        <dbReference type="Proteomes" id="UP000095649"/>
    </source>
</evidence>
<dbReference type="RefSeq" id="WP_055185270.1">
    <property type="nucleotide sequence ID" value="NZ_CYXN01000003.1"/>
</dbReference>
<evidence type="ECO:0000259" key="1">
    <source>
        <dbReference type="Pfam" id="PF06114"/>
    </source>
</evidence>
<dbReference type="Pfam" id="PF06114">
    <property type="entry name" value="Peptidase_M78"/>
    <property type="match status" value="1"/>
</dbReference>
<feature type="domain" description="IrrE N-terminal-like" evidence="1">
    <location>
        <begin position="42"/>
        <end position="143"/>
    </location>
</feature>